<feature type="domain" description="AraC effector-binding" evidence="1">
    <location>
        <begin position="1"/>
        <end position="152"/>
    </location>
</feature>
<dbReference type="EMBL" id="CP032548">
    <property type="protein sequence ID" value="AZJ36215.1"/>
    <property type="molecule type" value="Genomic_DNA"/>
</dbReference>
<accession>A0A3Q8RSF6</accession>
<dbReference type="PANTHER" id="PTHR36444">
    <property type="entry name" value="TRANSCRIPTIONAL REGULATOR PROTEIN YOBU-RELATED"/>
    <property type="match status" value="1"/>
</dbReference>
<protein>
    <submittedName>
        <fullName evidence="2">AraC family transcriptional regulator</fullName>
    </submittedName>
</protein>
<gene>
    <name evidence="2" type="ORF">D6T69_12015</name>
</gene>
<dbReference type="SMART" id="SM00871">
    <property type="entry name" value="AraC_E_bind"/>
    <property type="match status" value="1"/>
</dbReference>
<dbReference type="InterPro" id="IPR011256">
    <property type="entry name" value="Reg_factor_effector_dom_sf"/>
</dbReference>
<evidence type="ECO:0000313" key="2">
    <source>
        <dbReference type="EMBL" id="AZJ36215.1"/>
    </source>
</evidence>
<dbReference type="InterPro" id="IPR029441">
    <property type="entry name" value="Cass2"/>
</dbReference>
<organism evidence="2 3">
    <name type="scientific">Tenacibaculum singaporense</name>
    <dbReference type="NCBI Taxonomy" id="2358479"/>
    <lineage>
        <taxon>Bacteria</taxon>
        <taxon>Pseudomonadati</taxon>
        <taxon>Bacteroidota</taxon>
        <taxon>Flavobacteriia</taxon>
        <taxon>Flavobacteriales</taxon>
        <taxon>Flavobacteriaceae</taxon>
        <taxon>Tenacibaculum</taxon>
    </lineage>
</organism>
<reference evidence="2 3" key="1">
    <citation type="submission" date="2018-09" db="EMBL/GenBank/DDBJ databases">
        <title>Insights into the microbiota of Asian seabass (Lates calcarifer) with tenacibaculosis symptoms and description of sp. nov. Tenacibaculum singaporense.</title>
        <authorList>
            <person name="Miyake S."/>
            <person name="Soh M."/>
            <person name="Azman M.N."/>
            <person name="Ngoh S.Y."/>
            <person name="Orban L."/>
        </authorList>
    </citation>
    <scope>NUCLEOTIDE SEQUENCE [LARGE SCALE GENOMIC DNA]</scope>
    <source>
        <strain evidence="2 3">DSM 106434</strain>
    </source>
</reference>
<sequence>MSTGENEPFYVIGISVRTTNENQQAAKDIPALWQRFMSENIAEQIPNKLSSEVYAVYTDYESDYTKPYTTIIGCKVSEIGNVPEGFMSKKIAAPNYKTYVAKGSLVENIVYNKWLEIWDEDINRAYTSDYEVYGAKSTDPTNAEVEIFIGIN</sequence>
<proteinExistence type="predicted"/>
<dbReference type="SUPFAM" id="SSF55136">
    <property type="entry name" value="Probable bacterial effector-binding domain"/>
    <property type="match status" value="1"/>
</dbReference>
<evidence type="ECO:0000259" key="1">
    <source>
        <dbReference type="SMART" id="SM00871"/>
    </source>
</evidence>
<dbReference type="InterPro" id="IPR010499">
    <property type="entry name" value="AraC_E-bd"/>
</dbReference>
<name>A0A3Q8RSF6_9FLAO</name>
<keyword evidence="3" id="KW-1185">Reference proteome</keyword>
<dbReference type="InterPro" id="IPR053182">
    <property type="entry name" value="YobU-like_regulator"/>
</dbReference>
<dbReference type="Pfam" id="PF14526">
    <property type="entry name" value="Cass2"/>
    <property type="match status" value="1"/>
</dbReference>
<dbReference type="AlphaFoldDB" id="A0A3Q8RSF6"/>
<dbReference type="KEGG" id="tsig:D6T69_12015"/>
<dbReference type="Gene3D" id="3.20.80.10">
    <property type="entry name" value="Regulatory factor, effector binding domain"/>
    <property type="match status" value="1"/>
</dbReference>
<dbReference type="Proteomes" id="UP000274593">
    <property type="component" value="Chromosome"/>
</dbReference>
<evidence type="ECO:0000313" key="3">
    <source>
        <dbReference type="Proteomes" id="UP000274593"/>
    </source>
</evidence>
<dbReference type="RefSeq" id="WP_125067950.1">
    <property type="nucleotide sequence ID" value="NZ_CP032548.1"/>
</dbReference>
<dbReference type="PANTHER" id="PTHR36444:SF2">
    <property type="entry name" value="TRANSCRIPTIONAL REGULATOR PROTEIN YOBU-RELATED"/>
    <property type="match status" value="1"/>
</dbReference>